<evidence type="ECO:0000313" key="3">
    <source>
        <dbReference type="Proteomes" id="UP001149303"/>
    </source>
</evidence>
<evidence type="ECO:0000256" key="1">
    <source>
        <dbReference type="SAM" id="Phobius"/>
    </source>
</evidence>
<dbReference type="AlphaFoldDB" id="A0A9X4EPL3"/>
<feature type="transmembrane region" description="Helical" evidence="1">
    <location>
        <begin position="56"/>
        <end position="76"/>
    </location>
</feature>
<evidence type="ECO:0000313" key="2">
    <source>
        <dbReference type="EMBL" id="MDE1207891.1"/>
    </source>
</evidence>
<dbReference type="Proteomes" id="UP001149303">
    <property type="component" value="Unassembled WGS sequence"/>
</dbReference>
<protein>
    <submittedName>
        <fullName evidence="2">DUF2975 domain-containing protein</fullName>
    </submittedName>
</protein>
<keyword evidence="3" id="KW-1185">Reference proteome</keyword>
<organism evidence="2 3">
    <name type="scientific">Tenacibaculum larymnensis</name>
    <dbReference type="NCBI Taxonomy" id="2878201"/>
    <lineage>
        <taxon>Bacteria</taxon>
        <taxon>Pseudomonadati</taxon>
        <taxon>Bacteroidota</taxon>
        <taxon>Flavobacteriia</taxon>
        <taxon>Flavobacteriales</taxon>
        <taxon>Flavobacteriaceae</taxon>
        <taxon>Tenacibaculum</taxon>
    </lineage>
</organism>
<comment type="caution">
    <text evidence="2">The sequence shown here is derived from an EMBL/GenBank/DDBJ whole genome shotgun (WGS) entry which is preliminary data.</text>
</comment>
<reference evidence="2" key="1">
    <citation type="submission" date="2021-09" db="EMBL/GenBank/DDBJ databases">
        <authorList>
            <person name="Smyrli M."/>
        </authorList>
    </citation>
    <scope>NUCLEOTIDE SEQUENCE</scope>
    <source>
        <strain evidence="2">LAR25</strain>
    </source>
</reference>
<accession>A0A9X4EPL3</accession>
<dbReference type="InterPro" id="IPR021354">
    <property type="entry name" value="DUF2975"/>
</dbReference>
<dbReference type="EMBL" id="JAIWJY010000010">
    <property type="protein sequence ID" value="MDE1207891.1"/>
    <property type="molecule type" value="Genomic_DNA"/>
</dbReference>
<feature type="transmembrane region" description="Helical" evidence="1">
    <location>
        <begin position="144"/>
        <end position="172"/>
    </location>
</feature>
<gene>
    <name evidence="2" type="ORF">LCI24_13910</name>
</gene>
<keyword evidence="1" id="KW-0812">Transmembrane</keyword>
<name>A0A9X4EPL3_9FLAO</name>
<dbReference type="RefSeq" id="WP_274640917.1">
    <property type="nucleotide sequence ID" value="NZ_JAIWJY010000010.1"/>
</dbReference>
<dbReference type="Pfam" id="PF11188">
    <property type="entry name" value="DUF2975"/>
    <property type="match status" value="1"/>
</dbReference>
<feature type="transmembrane region" description="Helical" evidence="1">
    <location>
        <begin position="7"/>
        <end position="24"/>
    </location>
</feature>
<keyword evidence="1" id="KW-1133">Transmembrane helix</keyword>
<keyword evidence="1" id="KW-0472">Membrane</keyword>
<proteinExistence type="predicted"/>
<feature type="transmembrane region" description="Helical" evidence="1">
    <location>
        <begin position="106"/>
        <end position="124"/>
    </location>
</feature>
<sequence>MKSVLSILKVFCTLLVVSVFVDFIKRLHKIFYYLFNGGERSLVFNMQIPDNWPDGVYHFLSIISLILIVYMVLLTVDFRQVIFNFSKDDVFTTENSKRLRRVGKGLIIYGVVVLGFKIILGLAIDGNSSLSTSSDPAYNGGYVLGYTVGTSISKMLPIFAMALFIQFISFIVGKGNVLKQENDLTI</sequence>